<organism evidence="1 2">
    <name type="scientific">Nicotiana tabacum</name>
    <name type="common">Common tobacco</name>
    <dbReference type="NCBI Taxonomy" id="4097"/>
    <lineage>
        <taxon>Eukaryota</taxon>
        <taxon>Viridiplantae</taxon>
        <taxon>Streptophyta</taxon>
        <taxon>Embryophyta</taxon>
        <taxon>Tracheophyta</taxon>
        <taxon>Spermatophyta</taxon>
        <taxon>Magnoliopsida</taxon>
        <taxon>eudicotyledons</taxon>
        <taxon>Gunneridae</taxon>
        <taxon>Pentapetalae</taxon>
        <taxon>asterids</taxon>
        <taxon>lamiids</taxon>
        <taxon>Solanales</taxon>
        <taxon>Solanaceae</taxon>
        <taxon>Nicotianoideae</taxon>
        <taxon>Nicotianeae</taxon>
        <taxon>Nicotiana</taxon>
    </lineage>
</organism>
<protein>
    <submittedName>
        <fullName evidence="2">Uncharacterized protein LOC142162445</fullName>
    </submittedName>
</protein>
<keyword evidence="1" id="KW-1185">Reference proteome</keyword>
<reference evidence="2" key="2">
    <citation type="submission" date="2025-08" db="UniProtKB">
        <authorList>
            <consortium name="RefSeq"/>
        </authorList>
    </citation>
    <scope>IDENTIFICATION</scope>
    <source>
        <tissue evidence="2">Leaf</tissue>
    </source>
</reference>
<dbReference type="Proteomes" id="UP000790787">
    <property type="component" value="Chromosome 7"/>
</dbReference>
<gene>
    <name evidence="2" type="primary">LOC142162445</name>
</gene>
<accession>A0AC58RQ92</accession>
<reference evidence="1" key="1">
    <citation type="journal article" date="2014" name="Nat. Commun.">
        <title>The tobacco genome sequence and its comparison with those of tomato and potato.</title>
        <authorList>
            <person name="Sierro N."/>
            <person name="Battey J.N."/>
            <person name="Ouadi S."/>
            <person name="Bakaher N."/>
            <person name="Bovet L."/>
            <person name="Willig A."/>
            <person name="Goepfert S."/>
            <person name="Peitsch M.C."/>
            <person name="Ivanov N.V."/>
        </authorList>
    </citation>
    <scope>NUCLEOTIDE SEQUENCE [LARGE SCALE GENOMIC DNA]</scope>
</reference>
<sequence>MNLTVEQKSVYDKIMRAVNKANGGFFFLYGYRGTGKTFIWKTLSSGIRSGGDIVLTVVYSEIAPLLYQQRAILALTLDMVESINEYMVSLNHSPKKIYLNYDTVGVPMMLLRNIDQSSGLCNGTRLIITKLENQVIEAKVLYGNMAGQKVFTPRMTLTPSDARIPFKFQLRQFPIVVYFSMTINKNQGQSLSHMRLFLKKPVFTHGQLYVALSRVMSRKGLKILVYDDNGQIMNEARNVVYKEIFHNLV</sequence>
<name>A0AC58RQ92_TOBAC</name>
<dbReference type="RefSeq" id="XP_075074901.1">
    <property type="nucleotide sequence ID" value="XM_075218800.1"/>
</dbReference>
<evidence type="ECO:0000313" key="1">
    <source>
        <dbReference type="Proteomes" id="UP000790787"/>
    </source>
</evidence>
<proteinExistence type="predicted"/>
<evidence type="ECO:0000313" key="2">
    <source>
        <dbReference type="RefSeq" id="XP_075074901.1"/>
    </source>
</evidence>